<reference evidence="1 2" key="1">
    <citation type="submission" date="2019-03" db="EMBL/GenBank/DDBJ databases">
        <authorList>
            <consortium name="Pathogen Informatics"/>
        </authorList>
    </citation>
    <scope>NUCLEOTIDE SEQUENCE [LARGE SCALE GENOMIC DNA]</scope>
    <source>
        <strain evidence="1 2">NCTC12993</strain>
    </source>
</reference>
<keyword evidence="2" id="KW-1185">Reference proteome</keyword>
<sequence>MPRWRKFPAQPLNKRVLFILSHGGSGALGLPASKPRRTLLSNWPGLQNAMQGFDHYRHDVAGKGSLPACRIWW</sequence>
<dbReference type="AlphaFoldDB" id="A0A485ASE5"/>
<evidence type="ECO:0000313" key="2">
    <source>
        <dbReference type="Proteomes" id="UP000401081"/>
    </source>
</evidence>
<organism evidence="1 2">
    <name type="scientific">Kluyvera cryocrescens</name>
    <name type="common">Kluyvera citrophila</name>
    <dbReference type="NCBI Taxonomy" id="580"/>
    <lineage>
        <taxon>Bacteria</taxon>
        <taxon>Pseudomonadati</taxon>
        <taxon>Pseudomonadota</taxon>
        <taxon>Gammaproteobacteria</taxon>
        <taxon>Enterobacterales</taxon>
        <taxon>Enterobacteriaceae</taxon>
        <taxon>Kluyvera</taxon>
    </lineage>
</organism>
<dbReference type="Proteomes" id="UP000401081">
    <property type="component" value="Unassembled WGS sequence"/>
</dbReference>
<protein>
    <submittedName>
        <fullName evidence="1">Uncharacterized protein</fullName>
    </submittedName>
</protein>
<accession>A0A485ASE5</accession>
<gene>
    <name evidence="1" type="ORF">NCTC12993_02677</name>
</gene>
<dbReference type="EMBL" id="CAADJD010000018">
    <property type="protein sequence ID" value="VFS63501.1"/>
    <property type="molecule type" value="Genomic_DNA"/>
</dbReference>
<proteinExistence type="predicted"/>
<name>A0A485ASE5_KLUCR</name>
<evidence type="ECO:0000313" key="1">
    <source>
        <dbReference type="EMBL" id="VFS63501.1"/>
    </source>
</evidence>